<feature type="compositionally biased region" description="Basic residues" evidence="1">
    <location>
        <begin position="115"/>
        <end position="129"/>
    </location>
</feature>
<evidence type="ECO:0000313" key="3">
    <source>
        <dbReference type="Proteomes" id="UP000734854"/>
    </source>
</evidence>
<keyword evidence="3" id="KW-1185">Reference proteome</keyword>
<sequence length="150" mass="18027">MYLQFAKAIDALLFIYLLFKVGIIQCLCRSLCKMAWVACASYCTALKEMASFLWHKLKNTKRVYRYQFSNMEESFSSSDYDSSEDRRTRRRRRRLTGERRKERIRKTLCPVGRSSKGRRRKESRHQVRLRTREVSVQLKSERMGRRSRAI</sequence>
<dbReference type="EMBL" id="JACMSC010000008">
    <property type="protein sequence ID" value="KAG6510476.1"/>
    <property type="molecule type" value="Genomic_DNA"/>
</dbReference>
<protein>
    <submittedName>
        <fullName evidence="2">Uncharacterized protein</fullName>
    </submittedName>
</protein>
<dbReference type="PANTHER" id="PTHR35278">
    <property type="entry name" value="TRANSMEMBRANE PROTEIN-RELATED"/>
    <property type="match status" value="1"/>
</dbReference>
<dbReference type="Proteomes" id="UP000734854">
    <property type="component" value="Unassembled WGS sequence"/>
</dbReference>
<dbReference type="PANTHER" id="PTHR35278:SF4">
    <property type="entry name" value="TRANSMEMBRANE PROTEIN"/>
    <property type="match status" value="1"/>
</dbReference>
<reference evidence="2 3" key="1">
    <citation type="submission" date="2020-08" db="EMBL/GenBank/DDBJ databases">
        <title>Plant Genome Project.</title>
        <authorList>
            <person name="Zhang R.-G."/>
        </authorList>
    </citation>
    <scope>NUCLEOTIDE SEQUENCE [LARGE SCALE GENOMIC DNA]</scope>
    <source>
        <tissue evidence="2">Rhizome</tissue>
    </source>
</reference>
<evidence type="ECO:0000256" key="1">
    <source>
        <dbReference type="SAM" id="MobiDB-lite"/>
    </source>
</evidence>
<evidence type="ECO:0000313" key="2">
    <source>
        <dbReference type="EMBL" id="KAG6510476.1"/>
    </source>
</evidence>
<feature type="region of interest" description="Disordered" evidence="1">
    <location>
        <begin position="74"/>
        <end position="150"/>
    </location>
</feature>
<gene>
    <name evidence="2" type="ORF">ZIOFF_028500</name>
</gene>
<name>A0A8J5L9X7_ZINOF</name>
<comment type="caution">
    <text evidence="2">The sequence shown here is derived from an EMBL/GenBank/DDBJ whole genome shotgun (WGS) entry which is preliminary data.</text>
</comment>
<accession>A0A8J5L9X7</accession>
<proteinExistence type="predicted"/>
<organism evidence="2 3">
    <name type="scientific">Zingiber officinale</name>
    <name type="common">Ginger</name>
    <name type="synonym">Amomum zingiber</name>
    <dbReference type="NCBI Taxonomy" id="94328"/>
    <lineage>
        <taxon>Eukaryota</taxon>
        <taxon>Viridiplantae</taxon>
        <taxon>Streptophyta</taxon>
        <taxon>Embryophyta</taxon>
        <taxon>Tracheophyta</taxon>
        <taxon>Spermatophyta</taxon>
        <taxon>Magnoliopsida</taxon>
        <taxon>Liliopsida</taxon>
        <taxon>Zingiberales</taxon>
        <taxon>Zingiberaceae</taxon>
        <taxon>Zingiber</taxon>
    </lineage>
</organism>
<dbReference type="AlphaFoldDB" id="A0A8J5L9X7"/>